<feature type="non-terminal residue" evidence="1">
    <location>
        <position position="1"/>
    </location>
</feature>
<evidence type="ECO:0000313" key="1">
    <source>
        <dbReference type="EMBL" id="SVE39401.1"/>
    </source>
</evidence>
<dbReference type="EMBL" id="UINC01214255">
    <property type="protein sequence ID" value="SVE39401.1"/>
    <property type="molecule type" value="Genomic_DNA"/>
</dbReference>
<sequence length="110" mass="12012">VGDLREPTEEAAAAAVDGTLHFKYIPKTGAWGSADVAYPVLTPADTPNRKVLEHRVGAGRVEFHRANWEDMPTQYNIVNACADLEIKEYCGASVTRTVGGKDLSDQRILQ</sequence>
<dbReference type="SUPFAM" id="SSF160104">
    <property type="entry name" value="Acetoacetate decarboxylase-like"/>
    <property type="match status" value="1"/>
</dbReference>
<accession>A0A383D4T3</accession>
<reference evidence="1" key="1">
    <citation type="submission" date="2018-05" db="EMBL/GenBank/DDBJ databases">
        <authorList>
            <person name="Lanie J.A."/>
            <person name="Ng W.-L."/>
            <person name="Kazmierczak K.M."/>
            <person name="Andrzejewski T.M."/>
            <person name="Davidsen T.M."/>
            <person name="Wayne K.J."/>
            <person name="Tettelin H."/>
            <person name="Glass J.I."/>
            <person name="Rusch D."/>
            <person name="Podicherti R."/>
            <person name="Tsui H.-C.T."/>
            <person name="Winkler M.E."/>
        </authorList>
    </citation>
    <scope>NUCLEOTIDE SEQUENCE</scope>
</reference>
<dbReference type="InterPro" id="IPR023375">
    <property type="entry name" value="ADC_dom_sf"/>
</dbReference>
<dbReference type="AlphaFoldDB" id="A0A383D4T3"/>
<organism evidence="1">
    <name type="scientific">marine metagenome</name>
    <dbReference type="NCBI Taxonomy" id="408172"/>
    <lineage>
        <taxon>unclassified sequences</taxon>
        <taxon>metagenomes</taxon>
        <taxon>ecological metagenomes</taxon>
    </lineage>
</organism>
<proteinExistence type="predicted"/>
<protein>
    <submittedName>
        <fullName evidence="1">Uncharacterized protein</fullName>
    </submittedName>
</protein>
<dbReference type="Gene3D" id="2.40.400.10">
    <property type="entry name" value="Acetoacetate decarboxylase-like"/>
    <property type="match status" value="1"/>
</dbReference>
<gene>
    <name evidence="1" type="ORF">METZ01_LOCUS492255</name>
</gene>
<name>A0A383D4T3_9ZZZZ</name>